<evidence type="ECO:0000256" key="1">
    <source>
        <dbReference type="SAM" id="SignalP"/>
    </source>
</evidence>
<dbReference type="AlphaFoldDB" id="A0AAE8MZE8"/>
<organism evidence="2 3">
    <name type="scientific">Cephalotrichum gorgonifer</name>
    <dbReference type="NCBI Taxonomy" id="2041049"/>
    <lineage>
        <taxon>Eukaryota</taxon>
        <taxon>Fungi</taxon>
        <taxon>Dikarya</taxon>
        <taxon>Ascomycota</taxon>
        <taxon>Pezizomycotina</taxon>
        <taxon>Sordariomycetes</taxon>
        <taxon>Hypocreomycetidae</taxon>
        <taxon>Microascales</taxon>
        <taxon>Microascaceae</taxon>
        <taxon>Cephalotrichum</taxon>
    </lineage>
</organism>
<dbReference type="EMBL" id="ONZQ02000005">
    <property type="protein sequence ID" value="SPO01977.1"/>
    <property type="molecule type" value="Genomic_DNA"/>
</dbReference>
<protein>
    <submittedName>
        <fullName evidence="2">Uncharacterized protein</fullName>
    </submittedName>
</protein>
<dbReference type="PROSITE" id="PS51257">
    <property type="entry name" value="PROKAR_LIPOPROTEIN"/>
    <property type="match status" value="1"/>
</dbReference>
<dbReference type="Proteomes" id="UP001187682">
    <property type="component" value="Unassembled WGS sequence"/>
</dbReference>
<reference evidence="2" key="1">
    <citation type="submission" date="2018-03" db="EMBL/GenBank/DDBJ databases">
        <authorList>
            <person name="Guldener U."/>
        </authorList>
    </citation>
    <scope>NUCLEOTIDE SEQUENCE</scope>
</reference>
<proteinExistence type="predicted"/>
<feature type="chain" id="PRO_5042021238" evidence="1">
    <location>
        <begin position="19"/>
        <end position="186"/>
    </location>
</feature>
<name>A0AAE8MZE8_9PEZI</name>
<keyword evidence="1" id="KW-0732">Signal</keyword>
<accession>A0AAE8MZE8</accession>
<evidence type="ECO:0000313" key="3">
    <source>
        <dbReference type="Proteomes" id="UP001187682"/>
    </source>
</evidence>
<evidence type="ECO:0000313" key="2">
    <source>
        <dbReference type="EMBL" id="SPO01977.1"/>
    </source>
</evidence>
<keyword evidence="3" id="KW-1185">Reference proteome</keyword>
<sequence length="186" mass="20950">MKLSLLTFLLTFIACAYAAALTVREELTDLGVPEDLQDDLIHAVETGDIVLTELPDGRAKFVIFQDGEYQGYVLQNEDGEVQAFDETGAQISIDEIDELIEKRWVPAAILAFRVAWYIGRLIPKASRIGRALLRVAKCIGWEDMWNCRGDWQGCVQAGKNPAELYSCFRGVECLGRQVVTCKKKFW</sequence>
<gene>
    <name evidence="2" type="ORF">DNG_04650</name>
</gene>
<comment type="caution">
    <text evidence="2">The sequence shown here is derived from an EMBL/GenBank/DDBJ whole genome shotgun (WGS) entry which is preliminary data.</text>
</comment>
<feature type="signal peptide" evidence="1">
    <location>
        <begin position="1"/>
        <end position="18"/>
    </location>
</feature>